<accession>A0A0E9QJX8</accession>
<reference evidence="1" key="2">
    <citation type="journal article" date="2015" name="Fish Shellfish Immunol.">
        <title>Early steps in the European eel (Anguilla anguilla)-Vibrio vulnificus interaction in the gills: Role of the RtxA13 toxin.</title>
        <authorList>
            <person name="Callol A."/>
            <person name="Pajuelo D."/>
            <person name="Ebbesson L."/>
            <person name="Teles M."/>
            <person name="MacKenzie S."/>
            <person name="Amaro C."/>
        </authorList>
    </citation>
    <scope>NUCLEOTIDE SEQUENCE</scope>
</reference>
<organism evidence="1">
    <name type="scientific">Anguilla anguilla</name>
    <name type="common">European freshwater eel</name>
    <name type="synonym">Muraena anguilla</name>
    <dbReference type="NCBI Taxonomy" id="7936"/>
    <lineage>
        <taxon>Eukaryota</taxon>
        <taxon>Metazoa</taxon>
        <taxon>Chordata</taxon>
        <taxon>Craniata</taxon>
        <taxon>Vertebrata</taxon>
        <taxon>Euteleostomi</taxon>
        <taxon>Actinopterygii</taxon>
        <taxon>Neopterygii</taxon>
        <taxon>Teleostei</taxon>
        <taxon>Anguilliformes</taxon>
        <taxon>Anguillidae</taxon>
        <taxon>Anguilla</taxon>
    </lineage>
</organism>
<sequence>MTLNDHVQLTDKANQTMYFTSVGRSFFA</sequence>
<evidence type="ECO:0000313" key="1">
    <source>
        <dbReference type="EMBL" id="JAH16787.1"/>
    </source>
</evidence>
<reference evidence="1" key="1">
    <citation type="submission" date="2014-11" db="EMBL/GenBank/DDBJ databases">
        <authorList>
            <person name="Amaro Gonzalez C."/>
        </authorList>
    </citation>
    <scope>NUCLEOTIDE SEQUENCE</scope>
</reference>
<name>A0A0E9QJX8_ANGAN</name>
<dbReference type="AlphaFoldDB" id="A0A0E9QJX8"/>
<proteinExistence type="predicted"/>
<protein>
    <submittedName>
        <fullName evidence="1">Uncharacterized protein</fullName>
    </submittedName>
</protein>
<dbReference type="EMBL" id="GBXM01091790">
    <property type="protein sequence ID" value="JAH16787.1"/>
    <property type="molecule type" value="Transcribed_RNA"/>
</dbReference>